<sequence length="334" mass="38426">MFCNFSESLRDFSDRRAMQRDCSHRQLDVVVARSCGICYPNDPSACLDYLRNYLGEEPWPRTSGNHGTRKVLGILAPHIDLRVSQRAYREAYRWLWQSDPADLYIILGVGHRARLEWSLDLRDYLTPLGRVQADREMARKLLSVLDVPLLEPKAHEEEHSIEFPLVLLQAARFWRGVGKPFRFLPILCSGLFSAVAQGSPPEERNPMYRLAAQLQKLLQEVPFSVQLVVSIDGCHVGPRFGHPFVVTPSVRAEIQRWEETLWETVRRVDAPEFFAHLGRNGNACYFDGVGALALVMEIFGKEAEFIRTYYEQWFEPRDQSLVTFSSGVWLDPKN</sequence>
<keyword evidence="2" id="KW-0560">Oxidoreductase</keyword>
<comment type="caution">
    <text evidence="2">The sequence shown here is derived from an EMBL/GenBank/DDBJ whole genome shotgun (WGS) entry which is preliminary data.</text>
</comment>
<protein>
    <submittedName>
        <fullName evidence="2">Predicted dioxygenase</fullName>
    </submittedName>
</protein>
<dbReference type="PANTHER" id="PTHR11060:SF0">
    <property type="entry name" value="PROTEIN MEMO1"/>
    <property type="match status" value="1"/>
</dbReference>
<dbReference type="CDD" id="cd07361">
    <property type="entry name" value="MEMO_like"/>
    <property type="match status" value="1"/>
</dbReference>
<comment type="similarity">
    <text evidence="1">Belongs to the MEMO1 family.</text>
</comment>
<evidence type="ECO:0000313" key="2">
    <source>
        <dbReference type="EMBL" id="CAF0695939.1"/>
    </source>
</evidence>
<dbReference type="Pfam" id="PF01875">
    <property type="entry name" value="Memo"/>
    <property type="match status" value="1"/>
</dbReference>
<accession>A0A8J2BMC6</accession>
<dbReference type="GO" id="GO:0051213">
    <property type="term" value="F:dioxygenase activity"/>
    <property type="evidence" value="ECO:0007669"/>
    <property type="project" value="UniProtKB-KW"/>
</dbReference>
<dbReference type="PANTHER" id="PTHR11060">
    <property type="entry name" value="PROTEIN MEMO1"/>
    <property type="match status" value="1"/>
</dbReference>
<dbReference type="NCBIfam" id="TIGR04336">
    <property type="entry name" value="AmmeMemoSam_B"/>
    <property type="match status" value="1"/>
</dbReference>
<dbReference type="AlphaFoldDB" id="A0A8J2BMC6"/>
<name>A0A8J2BMC6_9BACT</name>
<keyword evidence="3" id="KW-1185">Reference proteome</keyword>
<dbReference type="Gene3D" id="3.40.830.10">
    <property type="entry name" value="LigB-like"/>
    <property type="match status" value="1"/>
</dbReference>
<evidence type="ECO:0000256" key="1">
    <source>
        <dbReference type="ARBA" id="ARBA00006315"/>
    </source>
</evidence>
<reference evidence="2" key="1">
    <citation type="submission" date="2021-02" db="EMBL/GenBank/DDBJ databases">
        <authorList>
            <person name="Cremers G."/>
            <person name="Picone N."/>
        </authorList>
    </citation>
    <scope>NUCLEOTIDE SEQUENCE</scope>
    <source>
        <strain evidence="2">PQ17</strain>
    </source>
</reference>
<gene>
    <name evidence="2" type="ORF">MPNT_20062</name>
</gene>
<dbReference type="InterPro" id="IPR002737">
    <property type="entry name" value="MEMO1_fam"/>
</dbReference>
<dbReference type="EMBL" id="CAJNOB010000012">
    <property type="protein sequence ID" value="CAF0695939.1"/>
    <property type="molecule type" value="Genomic_DNA"/>
</dbReference>
<keyword evidence="2" id="KW-0223">Dioxygenase</keyword>
<organism evidence="2 3">
    <name type="scientific">Candidatus Methylacidithermus pantelleriae</name>
    <dbReference type="NCBI Taxonomy" id="2744239"/>
    <lineage>
        <taxon>Bacteria</taxon>
        <taxon>Pseudomonadati</taxon>
        <taxon>Verrucomicrobiota</taxon>
        <taxon>Methylacidiphilae</taxon>
        <taxon>Methylacidiphilales</taxon>
        <taxon>Methylacidiphilaceae</taxon>
        <taxon>Candidatus Methylacidithermus</taxon>
    </lineage>
</organism>
<dbReference type="Proteomes" id="UP000663859">
    <property type="component" value="Unassembled WGS sequence"/>
</dbReference>
<evidence type="ECO:0000313" key="3">
    <source>
        <dbReference type="Proteomes" id="UP000663859"/>
    </source>
</evidence>
<proteinExistence type="inferred from homology"/>